<keyword evidence="2 6" id="KW-0378">Hydrolase</keyword>
<comment type="similarity">
    <text evidence="1 6">Belongs to the glycosyl hydrolase 43 family.</text>
</comment>
<dbReference type="Proteomes" id="UP001139150">
    <property type="component" value="Unassembled WGS sequence"/>
</dbReference>
<dbReference type="AlphaFoldDB" id="A0A9X2CU58"/>
<evidence type="ECO:0000256" key="1">
    <source>
        <dbReference type="ARBA" id="ARBA00009865"/>
    </source>
</evidence>
<dbReference type="RefSeq" id="WP_250097138.1">
    <property type="nucleotide sequence ID" value="NZ_JAKRYL010000014.1"/>
</dbReference>
<sequence>MNGNIKANQKQVWSPDLRNGYYQNPVIHADYSDPDVVRVGEDFFMVASSFNMSPCLPVLHSKDLVNWKIVNHVFEKLPYSYYDKPRQSEGVWAPSIRYHDGKLWVFFATPDDGIFMSTTEDPFGKWSPLHLVKETKGWIDPCPFWDDDGNAYLVHAFAKSRIGFKSVLNICKMKQDGTALLDEGLRVFDGHLHHPTIEGPKMYKRNGYYYIFAPAGGVTNGWQTVLRSKNIYGPYEDKVVLHQGSTLVNGPHQGAWVELETSESWFIHFQDKGPYGRITHLQPMRWADDWPVIGNNVNAEGVGEPVMSWKKPTTAFVGEECTPQTSDIFEGSSLGLQWQWRANIQREWYDLREGGLRLHAHKRTEETDTFYDTAQILTQKFPALAFTVTTHLTFSADSEGDTAGLMVFGHDYAGIKLKKSPSGMSLIKFIGQQRDERTVEQEQFVLEVDTSTLYFRIEVKEGARCEFSFSIDGDNFQSIDFPFQAKDGGWSGAQLGIFCLNEGGEHSVGYADYHSFYIEAKEGG</sequence>
<evidence type="ECO:0000256" key="5">
    <source>
        <dbReference type="PIRSR" id="PIRSR606710-2"/>
    </source>
</evidence>
<dbReference type="InterPro" id="IPR051795">
    <property type="entry name" value="Glycosyl_Hydrlase_43"/>
</dbReference>
<evidence type="ECO:0000256" key="2">
    <source>
        <dbReference type="ARBA" id="ARBA00022801"/>
    </source>
</evidence>
<dbReference type="InterPro" id="IPR041542">
    <property type="entry name" value="GH43_C2"/>
</dbReference>
<reference evidence="8" key="1">
    <citation type="submission" date="2022-02" db="EMBL/GenBank/DDBJ databases">
        <title>Halalkalibacter sp. nov. isolated from Lonar Lake, India.</title>
        <authorList>
            <person name="Joshi A."/>
            <person name="Thite S."/>
            <person name="Lodha T."/>
        </authorList>
    </citation>
    <scope>NUCLEOTIDE SEQUENCE</scope>
    <source>
        <strain evidence="8">MEB205</strain>
    </source>
</reference>
<dbReference type="InterPro" id="IPR006710">
    <property type="entry name" value="Glyco_hydro_43"/>
</dbReference>
<dbReference type="Pfam" id="PF04616">
    <property type="entry name" value="Glyco_hydro_43"/>
    <property type="match status" value="1"/>
</dbReference>
<dbReference type="GO" id="GO:0005975">
    <property type="term" value="P:carbohydrate metabolic process"/>
    <property type="evidence" value="ECO:0007669"/>
    <property type="project" value="InterPro"/>
</dbReference>
<dbReference type="Pfam" id="PF17851">
    <property type="entry name" value="GH43_C2"/>
    <property type="match status" value="1"/>
</dbReference>
<gene>
    <name evidence="8" type="ORF">MF646_14055</name>
</gene>
<keyword evidence="9" id="KW-1185">Reference proteome</keyword>
<feature type="active site" description="Proton donor" evidence="4">
    <location>
        <position position="198"/>
    </location>
</feature>
<feature type="site" description="Important for catalytic activity, responsible for pKa modulation of the active site Glu and correct orientation of both the proton donor and substrate" evidence="5">
    <location>
        <position position="140"/>
    </location>
</feature>
<feature type="active site" description="Proton acceptor" evidence="4">
    <location>
        <position position="33"/>
    </location>
</feature>
<evidence type="ECO:0000256" key="3">
    <source>
        <dbReference type="ARBA" id="ARBA00023295"/>
    </source>
</evidence>
<protein>
    <submittedName>
        <fullName evidence="8">Glycoside hydrolase 43 family protein</fullName>
    </submittedName>
</protein>
<dbReference type="PANTHER" id="PTHR42812">
    <property type="entry name" value="BETA-XYLOSIDASE"/>
    <property type="match status" value="1"/>
</dbReference>
<dbReference type="CDD" id="cd09001">
    <property type="entry name" value="GH43_FsAxh1-like"/>
    <property type="match status" value="1"/>
</dbReference>
<name>A0A9X2CU58_9BACI</name>
<dbReference type="PANTHER" id="PTHR42812:SF12">
    <property type="entry name" value="BETA-XYLOSIDASE-RELATED"/>
    <property type="match status" value="1"/>
</dbReference>
<dbReference type="Gene3D" id="2.115.10.20">
    <property type="entry name" value="Glycosyl hydrolase domain, family 43"/>
    <property type="match status" value="1"/>
</dbReference>
<accession>A0A9X2CU58</accession>
<evidence type="ECO:0000313" key="8">
    <source>
        <dbReference type="EMBL" id="MCL7748249.1"/>
    </source>
</evidence>
<keyword evidence="3 6" id="KW-0326">Glycosidase</keyword>
<dbReference type="GO" id="GO:0004553">
    <property type="term" value="F:hydrolase activity, hydrolyzing O-glycosyl compounds"/>
    <property type="evidence" value="ECO:0007669"/>
    <property type="project" value="InterPro"/>
</dbReference>
<dbReference type="InterPro" id="IPR023296">
    <property type="entry name" value="Glyco_hydro_beta-prop_sf"/>
</dbReference>
<feature type="domain" description="Beta-xylosidase C-terminal Concanavalin A-like" evidence="7">
    <location>
        <begin position="327"/>
        <end position="518"/>
    </location>
</feature>
<dbReference type="SUPFAM" id="SSF75005">
    <property type="entry name" value="Arabinanase/levansucrase/invertase"/>
    <property type="match status" value="1"/>
</dbReference>
<evidence type="ECO:0000256" key="6">
    <source>
        <dbReference type="RuleBase" id="RU361187"/>
    </source>
</evidence>
<dbReference type="InterPro" id="IPR013320">
    <property type="entry name" value="ConA-like_dom_sf"/>
</dbReference>
<evidence type="ECO:0000313" key="9">
    <source>
        <dbReference type="Proteomes" id="UP001139150"/>
    </source>
</evidence>
<proteinExistence type="inferred from homology"/>
<dbReference type="SUPFAM" id="SSF49899">
    <property type="entry name" value="Concanavalin A-like lectins/glucanases"/>
    <property type="match status" value="1"/>
</dbReference>
<dbReference type="EMBL" id="JAKRYL010000014">
    <property type="protein sequence ID" value="MCL7748249.1"/>
    <property type="molecule type" value="Genomic_DNA"/>
</dbReference>
<comment type="caution">
    <text evidence="8">The sequence shown here is derived from an EMBL/GenBank/DDBJ whole genome shotgun (WGS) entry which is preliminary data.</text>
</comment>
<evidence type="ECO:0000259" key="7">
    <source>
        <dbReference type="Pfam" id="PF17851"/>
    </source>
</evidence>
<dbReference type="Gene3D" id="2.60.120.200">
    <property type="match status" value="1"/>
</dbReference>
<evidence type="ECO:0000256" key="4">
    <source>
        <dbReference type="PIRSR" id="PIRSR606710-1"/>
    </source>
</evidence>
<organism evidence="8 9">
    <name type="scientific">Halalkalibacter alkaliphilus</name>
    <dbReference type="NCBI Taxonomy" id="2917993"/>
    <lineage>
        <taxon>Bacteria</taxon>
        <taxon>Bacillati</taxon>
        <taxon>Bacillota</taxon>
        <taxon>Bacilli</taxon>
        <taxon>Bacillales</taxon>
        <taxon>Bacillaceae</taxon>
        <taxon>Halalkalibacter</taxon>
    </lineage>
</organism>